<evidence type="ECO:0000313" key="1">
    <source>
        <dbReference type="EMBL" id="MED6233808.1"/>
    </source>
</evidence>
<organism evidence="1 2">
    <name type="scientific">Ataeniobius toweri</name>
    <dbReference type="NCBI Taxonomy" id="208326"/>
    <lineage>
        <taxon>Eukaryota</taxon>
        <taxon>Metazoa</taxon>
        <taxon>Chordata</taxon>
        <taxon>Craniata</taxon>
        <taxon>Vertebrata</taxon>
        <taxon>Euteleostomi</taxon>
        <taxon>Actinopterygii</taxon>
        <taxon>Neopterygii</taxon>
        <taxon>Teleostei</taxon>
        <taxon>Neoteleostei</taxon>
        <taxon>Acanthomorphata</taxon>
        <taxon>Ovalentaria</taxon>
        <taxon>Atherinomorphae</taxon>
        <taxon>Cyprinodontiformes</taxon>
        <taxon>Goodeidae</taxon>
        <taxon>Ataeniobius</taxon>
    </lineage>
</organism>
<protein>
    <submittedName>
        <fullName evidence="1">Uncharacterized protein</fullName>
    </submittedName>
</protein>
<comment type="caution">
    <text evidence="1">The sequence shown here is derived from an EMBL/GenBank/DDBJ whole genome shotgun (WGS) entry which is preliminary data.</text>
</comment>
<keyword evidence="2" id="KW-1185">Reference proteome</keyword>
<reference evidence="1 2" key="1">
    <citation type="submission" date="2021-07" db="EMBL/GenBank/DDBJ databases">
        <authorList>
            <person name="Palmer J.M."/>
        </authorList>
    </citation>
    <scope>NUCLEOTIDE SEQUENCE [LARGE SCALE GENOMIC DNA]</scope>
    <source>
        <strain evidence="1 2">AT_MEX2019</strain>
        <tissue evidence="1">Muscle</tissue>
    </source>
</reference>
<dbReference type="EMBL" id="JAHUTI010003510">
    <property type="protein sequence ID" value="MED6233808.1"/>
    <property type="molecule type" value="Genomic_DNA"/>
</dbReference>
<accession>A0ABU7A772</accession>
<dbReference type="Proteomes" id="UP001345963">
    <property type="component" value="Unassembled WGS sequence"/>
</dbReference>
<sequence>MVVNVEEEMQGLLQDGYGDSGERWTATLRRQHSQGQHRQVEHRKQLCSCTYLSYPGGEMENTTPTQTQQTYTQLRGLTTPFNLSGQVMIRLLYKRHLFHSTPSAREKESHSGLSNHQTPPSNLRLCGFAVLISSFTTNLSSQRLTKPRRLTFSQIIFNKPVKP</sequence>
<gene>
    <name evidence="1" type="ORF">ATANTOWER_016976</name>
</gene>
<proteinExistence type="predicted"/>
<evidence type="ECO:0000313" key="2">
    <source>
        <dbReference type="Proteomes" id="UP001345963"/>
    </source>
</evidence>
<name>A0ABU7A772_9TELE</name>